<proteinExistence type="predicted"/>
<dbReference type="Pfam" id="PF20236">
    <property type="entry name" value="DUF6593"/>
    <property type="match status" value="1"/>
</dbReference>
<reference evidence="2 3" key="1">
    <citation type="submission" date="2014-04" db="EMBL/GenBank/DDBJ databases">
        <authorList>
            <consortium name="DOE Joint Genome Institute"/>
            <person name="Kuo A."/>
            <person name="Kohler A."/>
            <person name="Costa M.D."/>
            <person name="Nagy L.G."/>
            <person name="Floudas D."/>
            <person name="Copeland A."/>
            <person name="Barry K.W."/>
            <person name="Cichocki N."/>
            <person name="Veneault-Fourrey C."/>
            <person name="LaButti K."/>
            <person name="Lindquist E.A."/>
            <person name="Lipzen A."/>
            <person name="Lundell T."/>
            <person name="Morin E."/>
            <person name="Murat C."/>
            <person name="Sun H."/>
            <person name="Tunlid A."/>
            <person name="Henrissat B."/>
            <person name="Grigoriev I.V."/>
            <person name="Hibbett D.S."/>
            <person name="Martin F."/>
            <person name="Nordberg H.P."/>
            <person name="Cantor M.N."/>
            <person name="Hua S.X."/>
        </authorList>
    </citation>
    <scope>NUCLEOTIDE SEQUENCE [LARGE SCALE GENOMIC DNA]</scope>
    <source>
        <strain evidence="2 3">441</strain>
    </source>
</reference>
<dbReference type="HOGENOM" id="CLU_096875_0_0_1"/>
<evidence type="ECO:0000259" key="1">
    <source>
        <dbReference type="Pfam" id="PF20236"/>
    </source>
</evidence>
<gene>
    <name evidence="2" type="ORF">PISMIDRAFT_102365</name>
</gene>
<dbReference type="EMBL" id="KN833739">
    <property type="protein sequence ID" value="KIK22470.1"/>
    <property type="molecule type" value="Genomic_DNA"/>
</dbReference>
<feature type="domain" description="DUF6593" evidence="1">
    <location>
        <begin position="65"/>
        <end position="179"/>
    </location>
</feature>
<dbReference type="InterPro" id="IPR046528">
    <property type="entry name" value="DUF6593"/>
</dbReference>
<evidence type="ECO:0000313" key="2">
    <source>
        <dbReference type="EMBL" id="KIK22470.1"/>
    </source>
</evidence>
<reference evidence="3" key="2">
    <citation type="submission" date="2015-01" db="EMBL/GenBank/DDBJ databases">
        <title>Evolutionary Origins and Diversification of the Mycorrhizal Mutualists.</title>
        <authorList>
            <consortium name="DOE Joint Genome Institute"/>
            <consortium name="Mycorrhizal Genomics Consortium"/>
            <person name="Kohler A."/>
            <person name="Kuo A."/>
            <person name="Nagy L.G."/>
            <person name="Floudas D."/>
            <person name="Copeland A."/>
            <person name="Barry K.W."/>
            <person name="Cichocki N."/>
            <person name="Veneault-Fourrey C."/>
            <person name="LaButti K."/>
            <person name="Lindquist E.A."/>
            <person name="Lipzen A."/>
            <person name="Lundell T."/>
            <person name="Morin E."/>
            <person name="Murat C."/>
            <person name="Riley R."/>
            <person name="Ohm R."/>
            <person name="Sun H."/>
            <person name="Tunlid A."/>
            <person name="Henrissat B."/>
            <person name="Grigoriev I.V."/>
            <person name="Hibbett D.S."/>
            <person name="Martin F."/>
        </authorList>
    </citation>
    <scope>NUCLEOTIDE SEQUENCE [LARGE SCALE GENOMIC DNA]</scope>
    <source>
        <strain evidence="3">441</strain>
    </source>
</reference>
<dbReference type="OrthoDB" id="2910790at2759"/>
<dbReference type="AlphaFoldDB" id="A0A0C9YCH4"/>
<accession>A0A0C9YCH4</accession>
<dbReference type="Proteomes" id="UP000054018">
    <property type="component" value="Unassembled WGS sequence"/>
</dbReference>
<organism evidence="2 3">
    <name type="scientific">Pisolithus microcarpus 441</name>
    <dbReference type="NCBI Taxonomy" id="765257"/>
    <lineage>
        <taxon>Eukaryota</taxon>
        <taxon>Fungi</taxon>
        <taxon>Dikarya</taxon>
        <taxon>Basidiomycota</taxon>
        <taxon>Agaricomycotina</taxon>
        <taxon>Agaricomycetes</taxon>
        <taxon>Agaricomycetidae</taxon>
        <taxon>Boletales</taxon>
        <taxon>Sclerodermatineae</taxon>
        <taxon>Pisolithaceae</taxon>
        <taxon>Pisolithus</taxon>
    </lineage>
</organism>
<name>A0A0C9YCH4_9AGAM</name>
<evidence type="ECO:0000313" key="3">
    <source>
        <dbReference type="Proteomes" id="UP000054018"/>
    </source>
</evidence>
<sequence>MPFTFEDRTGDLHSSDFDDIYDRMFLRITPYSHAAHGNKSTWAIYVMGCRSTRRKDTRHLERHPSVVLEFSETRPGLGTIRFTQSPSSNISIPMHTYLRKTTFFGGSLSRKFKASDGREFKWQHKSIDGHEWACFSGEGYMVAHYDLRPSCMAVYGVSGNTLTIHEAYSNLCVDILASLTIMRYIAEHGL</sequence>
<protein>
    <recommendedName>
        <fullName evidence="1">DUF6593 domain-containing protein</fullName>
    </recommendedName>
</protein>
<keyword evidence="3" id="KW-1185">Reference proteome</keyword>